<feature type="region of interest" description="Disordered" evidence="2">
    <location>
        <begin position="231"/>
        <end position="596"/>
    </location>
</feature>
<evidence type="ECO:0000256" key="2">
    <source>
        <dbReference type="SAM" id="MobiDB-lite"/>
    </source>
</evidence>
<evidence type="ECO:0000256" key="1">
    <source>
        <dbReference type="SAM" id="Coils"/>
    </source>
</evidence>
<feature type="compositionally biased region" description="Basic and acidic residues" evidence="2">
    <location>
        <begin position="670"/>
        <end position="681"/>
    </location>
</feature>
<name>A0AAV8UNN1_9RHOD</name>
<feature type="compositionally biased region" description="Basic and acidic residues" evidence="2">
    <location>
        <begin position="435"/>
        <end position="474"/>
    </location>
</feature>
<sequence>MDKLPSSRLVLDAMLREGSVDLLRRQVIESVLREEEDELKRQSRKRAKEVLERFCVGADRPTALREVRRRLAQSKVYLNVGESVERALDQVENVIKKNAADMIEGIAKKAATTSKGTNPDVPKPVIDTRPTVKAEINGSASTAEPDIKIDHKEEEKPSLVKQDPSAFAIRKDTPIEVNKKDVDKHSPRKTALDERVDATGREDVQSSSALEGSSRIQDDWVVLSKEVQDLAAKAEPEQLETPVSGSREKGNSAKEEMLLEEKPQWQAAEECKPKRIQPEQPAEGSLEQEQPSEPEAAAPSKESESGNTAERAGSSTGKRKNATQKWEKDDTRLVAEPQSPNSEPPAKAAGVRNTKPVPEKTDTGGTRKVKNVKNIEAVCPKPAASKRPPRERRRSSKFGGDEWESDLDKLLRPRSTTSVEKSLTAAPAVELNSKNSEKLQKVSNKSKPEDRAEPVGEKLNGKEIKLDDAAKGNEKLNQPKSASKEEVENLAVDAELRGSRTQSATATQSKGCTAPPSQDPPTRELRHRSRSQTKNLPPLAEKDTPTTQLPKVLTEEENARTAQEPGHSAVVVRQDANTTMPTEREQEPAKELKKSNIKAFEKKLEKTLTRERRNVLAKDMNLSDSTVEDNQEKKTDTRELRNARSRDLRTSDRGVAGKDLKASDSAVVENDVKRAPTRELRSTPGKDVSNSERVEYEKQPKTTPSRELRNPHKRNLDVSNDATRERNVRKKTITGPLKAVSKDASDDKLAGPDMEAKKKPSQRPTKASSTKPSHSKVAASEEPRETPSKKKENLDSHAPVMSTRRTPTREAKSTPSKVVVKVELALNSKNVKKAPTREDKKSASEDKETPRTTELRLPTLELGPEARTSSMKEFTLASPTNTSTPQSEPDSAKRRSGRERTVSIKLNDIGYQGKGSKTPKKRILHDKKGVTAPEASLKATPSPPSGTSMSSALKKAGKKLIGIRVKISLPRKELQSDTKRWYFGTIVNYEKLRHVVAFDEDSGDRAGDKESFNLDEEEFALIAKRA</sequence>
<feature type="compositionally biased region" description="Basic and acidic residues" evidence="2">
    <location>
        <begin position="246"/>
        <end position="277"/>
    </location>
</feature>
<feature type="compositionally biased region" description="Basic and acidic residues" evidence="2">
    <location>
        <begin position="169"/>
        <end position="204"/>
    </location>
</feature>
<feature type="region of interest" description="Disordered" evidence="2">
    <location>
        <begin position="134"/>
        <end position="219"/>
    </location>
</feature>
<feature type="compositionally biased region" description="Basic residues" evidence="2">
    <location>
        <begin position="387"/>
        <end position="396"/>
    </location>
</feature>
<feature type="compositionally biased region" description="Basic and acidic residues" evidence="2">
    <location>
        <begin position="689"/>
        <end position="726"/>
    </location>
</feature>
<feature type="compositionally biased region" description="Low complexity" evidence="2">
    <location>
        <begin position="855"/>
        <end position="865"/>
    </location>
</feature>
<dbReference type="AlphaFoldDB" id="A0AAV8UNN1"/>
<feature type="compositionally biased region" description="Basic and acidic residues" evidence="2">
    <location>
        <begin position="835"/>
        <end position="854"/>
    </location>
</feature>
<feature type="compositionally biased region" description="Polar residues" evidence="2">
    <location>
        <begin position="867"/>
        <end position="889"/>
    </location>
</feature>
<keyword evidence="4" id="KW-1185">Reference proteome</keyword>
<dbReference type="Proteomes" id="UP001157974">
    <property type="component" value="Unassembled WGS sequence"/>
</dbReference>
<reference evidence="3 4" key="1">
    <citation type="journal article" date="2023" name="Nat. Commun.">
        <title>Origin of minicircular mitochondrial genomes in red algae.</title>
        <authorList>
            <person name="Lee Y."/>
            <person name="Cho C.H."/>
            <person name="Lee Y.M."/>
            <person name="Park S.I."/>
            <person name="Yang J.H."/>
            <person name="West J.A."/>
            <person name="Bhattacharya D."/>
            <person name="Yoon H.S."/>
        </authorList>
    </citation>
    <scope>NUCLEOTIDE SEQUENCE [LARGE SCALE GENOMIC DNA]</scope>
    <source>
        <strain evidence="3 4">CCMP1338</strain>
        <tissue evidence="3">Whole cell</tissue>
    </source>
</reference>
<dbReference type="EMBL" id="JAMWBK010000006">
    <property type="protein sequence ID" value="KAJ8904079.1"/>
    <property type="molecule type" value="Genomic_DNA"/>
</dbReference>
<protein>
    <submittedName>
        <fullName evidence="3">Uncharacterized protein</fullName>
    </submittedName>
</protein>
<proteinExistence type="predicted"/>
<feature type="compositionally biased region" description="Low complexity" evidence="2">
    <location>
        <begin position="287"/>
        <end position="300"/>
    </location>
</feature>
<organism evidence="3 4">
    <name type="scientific">Rhodosorus marinus</name>
    <dbReference type="NCBI Taxonomy" id="101924"/>
    <lineage>
        <taxon>Eukaryota</taxon>
        <taxon>Rhodophyta</taxon>
        <taxon>Stylonematophyceae</taxon>
        <taxon>Stylonematales</taxon>
        <taxon>Stylonemataceae</taxon>
        <taxon>Rhodosorus</taxon>
    </lineage>
</organism>
<feature type="coiled-coil region" evidence="1">
    <location>
        <begin position="25"/>
        <end position="52"/>
    </location>
</feature>
<accession>A0AAV8UNN1</accession>
<feature type="compositionally biased region" description="Basic and acidic residues" evidence="2">
    <location>
        <begin position="145"/>
        <end position="158"/>
    </location>
</feature>
<feature type="compositionally biased region" description="Polar residues" evidence="2">
    <location>
        <begin position="762"/>
        <end position="772"/>
    </location>
</feature>
<feature type="compositionally biased region" description="Basic and acidic residues" evidence="2">
    <location>
        <begin position="890"/>
        <end position="902"/>
    </location>
</feature>
<evidence type="ECO:0000313" key="3">
    <source>
        <dbReference type="EMBL" id="KAJ8904079.1"/>
    </source>
</evidence>
<feature type="region of interest" description="Disordered" evidence="2">
    <location>
        <begin position="610"/>
        <end position="953"/>
    </location>
</feature>
<keyword evidence="1" id="KW-0175">Coiled coil</keyword>
<comment type="caution">
    <text evidence="3">The sequence shown here is derived from an EMBL/GenBank/DDBJ whole genome shotgun (WGS) entry which is preliminary data.</text>
</comment>
<feature type="compositionally biased region" description="Basic and acidic residues" evidence="2">
    <location>
        <begin position="740"/>
        <end position="758"/>
    </location>
</feature>
<feature type="compositionally biased region" description="Polar residues" evidence="2">
    <location>
        <begin position="499"/>
        <end position="511"/>
    </location>
</feature>
<feature type="compositionally biased region" description="Polar residues" evidence="2">
    <location>
        <begin position="205"/>
        <end position="215"/>
    </location>
</feature>
<evidence type="ECO:0000313" key="4">
    <source>
        <dbReference type="Proteomes" id="UP001157974"/>
    </source>
</evidence>
<feature type="compositionally biased region" description="Basic and acidic residues" evidence="2">
    <location>
        <begin position="582"/>
        <end position="596"/>
    </location>
</feature>
<feature type="compositionally biased region" description="Basic and acidic residues" evidence="2">
    <location>
        <begin position="779"/>
        <end position="795"/>
    </location>
</feature>
<gene>
    <name evidence="3" type="ORF">NDN08_000608</name>
</gene>
<feature type="compositionally biased region" description="Basic and acidic residues" evidence="2">
    <location>
        <begin position="630"/>
        <end position="662"/>
    </location>
</feature>